<keyword evidence="13 14" id="KW-0998">Cell outer membrane</keyword>
<evidence type="ECO:0000256" key="7">
    <source>
        <dbReference type="ARBA" id="ARBA00022729"/>
    </source>
</evidence>
<keyword evidence="9" id="KW-0406">Ion transport</keyword>
<evidence type="ECO:0000256" key="11">
    <source>
        <dbReference type="ARBA" id="ARBA00023136"/>
    </source>
</evidence>
<dbReference type="PANTHER" id="PTHR32552">
    <property type="entry name" value="FERRICHROME IRON RECEPTOR-RELATED"/>
    <property type="match status" value="1"/>
</dbReference>
<dbReference type="InterPro" id="IPR000531">
    <property type="entry name" value="Beta-barrel_TonB"/>
</dbReference>
<keyword evidence="6 14" id="KW-0812">Transmembrane</keyword>
<dbReference type="Pfam" id="PF00593">
    <property type="entry name" value="TonB_dep_Rec_b-barrel"/>
    <property type="match status" value="1"/>
</dbReference>
<dbReference type="PANTHER" id="PTHR32552:SF68">
    <property type="entry name" value="FERRICHROME OUTER MEMBRANE TRANSPORTER_PHAGE RECEPTOR"/>
    <property type="match status" value="1"/>
</dbReference>
<dbReference type="SUPFAM" id="SSF56935">
    <property type="entry name" value="Porins"/>
    <property type="match status" value="1"/>
</dbReference>
<keyword evidence="18" id="KW-1185">Reference proteome</keyword>
<evidence type="ECO:0000256" key="10">
    <source>
        <dbReference type="ARBA" id="ARBA00023077"/>
    </source>
</evidence>
<dbReference type="Gene3D" id="2.170.130.10">
    <property type="entry name" value="TonB-dependent receptor, plug domain"/>
    <property type="match status" value="1"/>
</dbReference>
<evidence type="ECO:0000313" key="18">
    <source>
        <dbReference type="Proteomes" id="UP001230339"/>
    </source>
</evidence>
<keyword evidence="10 15" id="KW-0798">TonB box</keyword>
<dbReference type="InterPro" id="IPR011662">
    <property type="entry name" value="Secretin/TonB_short_N"/>
</dbReference>
<comment type="similarity">
    <text evidence="2 14 15">Belongs to the TonB-dependent receptor family.</text>
</comment>
<dbReference type="InterPro" id="IPR012910">
    <property type="entry name" value="Plug_dom"/>
</dbReference>
<keyword evidence="5" id="KW-0410">Iron transport</keyword>
<dbReference type="CDD" id="cd01347">
    <property type="entry name" value="ligand_gated_channel"/>
    <property type="match status" value="1"/>
</dbReference>
<keyword evidence="11 14" id="KW-0472">Membrane</keyword>
<keyword evidence="3 14" id="KW-0813">Transport</keyword>
<dbReference type="Gene3D" id="3.55.50.30">
    <property type="match status" value="1"/>
</dbReference>
<evidence type="ECO:0000313" key="17">
    <source>
        <dbReference type="EMBL" id="WLH15567.1"/>
    </source>
</evidence>
<evidence type="ECO:0000256" key="1">
    <source>
        <dbReference type="ARBA" id="ARBA00004571"/>
    </source>
</evidence>
<dbReference type="Pfam" id="PF07660">
    <property type="entry name" value="STN"/>
    <property type="match status" value="1"/>
</dbReference>
<dbReference type="Pfam" id="PF07715">
    <property type="entry name" value="Plug"/>
    <property type="match status" value="1"/>
</dbReference>
<comment type="subcellular location">
    <subcellularLocation>
        <location evidence="1 14">Cell outer membrane</location>
        <topology evidence="1 14">Multi-pass membrane protein</topology>
    </subcellularLocation>
</comment>
<name>A0ABY9GIS9_9PSED</name>
<sequence length="797" mass="86554">MFCTTAQAEPASIDDVRQYDIAAGQLDQALNQFATTAGVLLSVDAQLTTGKSTQGLHGQFNIPGALQRLLAGSGLQAVNSGNAWSLQLAPDSATLQLDATLIGARSIGENPWGPVDGIVATRSATGSKTDSALVEVPQTINVVTADEIKARGAQSVTQALRYTPGITGGGFSDRVKIFDEPTSRGISPVPLYLDGLHLPYGGGSTGGALQIEPYSLERIEVLKGPASVLYGQNQPGGIVNMVSKRPTLEPIHEVALKAGSYDQMGVGVDVGGPLDEQGTLLYRLTGLVNDSNSSIDYAQQKRQFLAPSLTWLPNEDTSLTLFAQYQRDDAVPEAQGLPALGTVFNNPNGKISRDLFLGEPGVNDYKRNQYALGYELSHRLNDVWTLKQNARYAVVDDHYTAPLHGYRFVNNPVTGANDKRYMTRYGVDWSQTNKVFGVDNIAQAEFDSGPLKHTLITGLDYYRFNSKFKGLYDYNPPIIDIFNPVHGQPLNFGNLYRWDNTITQTGLYMQDQIKLDQWVLVLGGRYDWTEVDNKEPVSGAHSNVRDSAFTGRAGLVYLFDNGLAPFISYAESFQPVSGRDASGKPFEATTGKQYEIGLKFQPPGQQSFVQLSVYQLDQENMLTTDLDNPGFNGQTGAVRSTGIELEGKASLNKSLDIIAAVSRNDIEYTKDNDGRQGNHLAGSSPLTASAWVNYTFLGETPLAGFGAGLGVRYVRSSPGTEYPGTATAPSFDVPSFTVYDARLSYDLGQSPLGLKGVKVDMNVENLDDKKYVANCTSNWDCYYGDGRTMTTSLTYNW</sequence>
<dbReference type="InterPro" id="IPR010105">
    <property type="entry name" value="TonB_sidphr_rcpt"/>
</dbReference>
<evidence type="ECO:0000256" key="3">
    <source>
        <dbReference type="ARBA" id="ARBA00022448"/>
    </source>
</evidence>
<dbReference type="InterPro" id="IPR039426">
    <property type="entry name" value="TonB-dep_rcpt-like"/>
</dbReference>
<dbReference type="InterPro" id="IPR036942">
    <property type="entry name" value="Beta-barrel_TonB_sf"/>
</dbReference>
<dbReference type="EMBL" id="CP117449">
    <property type="protein sequence ID" value="WLH15567.1"/>
    <property type="molecule type" value="Genomic_DNA"/>
</dbReference>
<organism evidence="17 18">
    <name type="scientific">Pseudomonas hefeiensis</name>
    <dbReference type="NCBI Taxonomy" id="2738125"/>
    <lineage>
        <taxon>Bacteria</taxon>
        <taxon>Pseudomonadati</taxon>
        <taxon>Pseudomonadota</taxon>
        <taxon>Gammaproteobacteria</taxon>
        <taxon>Pseudomonadales</taxon>
        <taxon>Pseudomonadaceae</taxon>
        <taxon>Pseudomonas</taxon>
    </lineage>
</organism>
<dbReference type="Gene3D" id="2.40.170.20">
    <property type="entry name" value="TonB-dependent receptor, beta-barrel domain"/>
    <property type="match status" value="1"/>
</dbReference>
<dbReference type="InterPro" id="IPR037066">
    <property type="entry name" value="Plug_dom_sf"/>
</dbReference>
<reference evidence="17 18" key="1">
    <citation type="submission" date="2023-02" db="EMBL/GenBank/DDBJ databases">
        <title>Evolution of Hrp T3SS in non-pathogenic Pseudomonas fluorescens.</title>
        <authorList>
            <person name="Liao K."/>
            <person name="Wei H."/>
            <person name="Gu Y."/>
        </authorList>
    </citation>
    <scope>NUCLEOTIDE SEQUENCE [LARGE SCALE GENOMIC DNA]</scope>
    <source>
        <strain evidence="17 18">FP205</strain>
    </source>
</reference>
<evidence type="ECO:0000256" key="2">
    <source>
        <dbReference type="ARBA" id="ARBA00009810"/>
    </source>
</evidence>
<accession>A0ABY9GIS9</accession>
<evidence type="ECO:0000256" key="13">
    <source>
        <dbReference type="ARBA" id="ARBA00023237"/>
    </source>
</evidence>
<evidence type="ECO:0000259" key="16">
    <source>
        <dbReference type="SMART" id="SM00965"/>
    </source>
</evidence>
<keyword evidence="8" id="KW-0408">Iron</keyword>
<gene>
    <name evidence="17" type="ORF">PSH57_25725</name>
</gene>
<evidence type="ECO:0000256" key="8">
    <source>
        <dbReference type="ARBA" id="ARBA00023004"/>
    </source>
</evidence>
<evidence type="ECO:0000256" key="4">
    <source>
        <dbReference type="ARBA" id="ARBA00022452"/>
    </source>
</evidence>
<dbReference type="PROSITE" id="PS52016">
    <property type="entry name" value="TONB_DEPENDENT_REC_3"/>
    <property type="match status" value="1"/>
</dbReference>
<dbReference type="Proteomes" id="UP001230339">
    <property type="component" value="Chromosome"/>
</dbReference>
<feature type="domain" description="Secretin/TonB short N-terminal" evidence="16">
    <location>
        <begin position="39"/>
        <end position="89"/>
    </location>
</feature>
<protein>
    <submittedName>
        <fullName evidence="17">TonB-dependent siderophore receptor</fullName>
    </submittedName>
</protein>
<evidence type="ECO:0000256" key="14">
    <source>
        <dbReference type="PROSITE-ProRule" id="PRU01360"/>
    </source>
</evidence>
<keyword evidence="7" id="KW-0732">Signal</keyword>
<evidence type="ECO:0000256" key="12">
    <source>
        <dbReference type="ARBA" id="ARBA00023170"/>
    </source>
</evidence>
<evidence type="ECO:0000256" key="6">
    <source>
        <dbReference type="ARBA" id="ARBA00022692"/>
    </source>
</evidence>
<evidence type="ECO:0000256" key="15">
    <source>
        <dbReference type="RuleBase" id="RU003357"/>
    </source>
</evidence>
<dbReference type="SMART" id="SM00965">
    <property type="entry name" value="STN"/>
    <property type="match status" value="1"/>
</dbReference>
<evidence type="ECO:0000256" key="5">
    <source>
        <dbReference type="ARBA" id="ARBA00022496"/>
    </source>
</evidence>
<proteinExistence type="inferred from homology"/>
<keyword evidence="4 14" id="KW-1134">Transmembrane beta strand</keyword>
<dbReference type="NCBIfam" id="TIGR01783">
    <property type="entry name" value="TonB-siderophor"/>
    <property type="match status" value="1"/>
</dbReference>
<keyword evidence="12 17" id="KW-0675">Receptor</keyword>
<evidence type="ECO:0000256" key="9">
    <source>
        <dbReference type="ARBA" id="ARBA00023065"/>
    </source>
</evidence>